<dbReference type="EMBL" id="JAIWYP010000014">
    <property type="protein sequence ID" value="KAH3713625.1"/>
    <property type="molecule type" value="Genomic_DNA"/>
</dbReference>
<sequence length="53" mass="5833">MLSITSDGKMASSTTLKDAPSKLKSKVWEHFEFREGSGAKATCKTYFVDVGYP</sequence>
<reference evidence="2" key="1">
    <citation type="journal article" date="2019" name="bioRxiv">
        <title>The Genome of the Zebra Mussel, Dreissena polymorpha: A Resource for Invasive Species Research.</title>
        <authorList>
            <person name="McCartney M.A."/>
            <person name="Auch B."/>
            <person name="Kono T."/>
            <person name="Mallez S."/>
            <person name="Zhang Y."/>
            <person name="Obille A."/>
            <person name="Becker A."/>
            <person name="Abrahante J.E."/>
            <person name="Garbe J."/>
            <person name="Badalamenti J.P."/>
            <person name="Herman A."/>
            <person name="Mangelson H."/>
            <person name="Liachko I."/>
            <person name="Sullivan S."/>
            <person name="Sone E.D."/>
            <person name="Koren S."/>
            <person name="Silverstein K.A.T."/>
            <person name="Beckman K.B."/>
            <person name="Gohl D.M."/>
        </authorList>
    </citation>
    <scope>NUCLEOTIDE SEQUENCE</scope>
    <source>
        <strain evidence="2">Duluth1</strain>
        <tissue evidence="2">Whole animal</tissue>
    </source>
</reference>
<evidence type="ECO:0000313" key="2">
    <source>
        <dbReference type="EMBL" id="KAH3713625.1"/>
    </source>
</evidence>
<accession>A0A9D4HDZ4</accession>
<comment type="caution">
    <text evidence="2">The sequence shown here is derived from an EMBL/GenBank/DDBJ whole genome shotgun (WGS) entry which is preliminary data.</text>
</comment>
<organism evidence="2 3">
    <name type="scientific">Dreissena polymorpha</name>
    <name type="common">Zebra mussel</name>
    <name type="synonym">Mytilus polymorpha</name>
    <dbReference type="NCBI Taxonomy" id="45954"/>
    <lineage>
        <taxon>Eukaryota</taxon>
        <taxon>Metazoa</taxon>
        <taxon>Spiralia</taxon>
        <taxon>Lophotrochozoa</taxon>
        <taxon>Mollusca</taxon>
        <taxon>Bivalvia</taxon>
        <taxon>Autobranchia</taxon>
        <taxon>Heteroconchia</taxon>
        <taxon>Euheterodonta</taxon>
        <taxon>Imparidentia</taxon>
        <taxon>Neoheterodontei</taxon>
        <taxon>Myida</taxon>
        <taxon>Dreissenoidea</taxon>
        <taxon>Dreissenidae</taxon>
        <taxon>Dreissena</taxon>
    </lineage>
</organism>
<dbReference type="Proteomes" id="UP000828390">
    <property type="component" value="Unassembled WGS sequence"/>
</dbReference>
<protein>
    <submittedName>
        <fullName evidence="2">Uncharacterized protein</fullName>
    </submittedName>
</protein>
<dbReference type="AlphaFoldDB" id="A0A9D4HDZ4"/>
<keyword evidence="3" id="KW-1185">Reference proteome</keyword>
<feature type="region of interest" description="Disordered" evidence="1">
    <location>
        <begin position="1"/>
        <end position="22"/>
    </location>
</feature>
<gene>
    <name evidence="2" type="ORF">DPMN_073421</name>
</gene>
<feature type="compositionally biased region" description="Polar residues" evidence="1">
    <location>
        <begin position="1"/>
        <end position="16"/>
    </location>
</feature>
<evidence type="ECO:0000313" key="3">
    <source>
        <dbReference type="Proteomes" id="UP000828390"/>
    </source>
</evidence>
<proteinExistence type="predicted"/>
<name>A0A9D4HDZ4_DREPO</name>
<reference evidence="2" key="2">
    <citation type="submission" date="2020-11" db="EMBL/GenBank/DDBJ databases">
        <authorList>
            <person name="McCartney M.A."/>
            <person name="Auch B."/>
            <person name="Kono T."/>
            <person name="Mallez S."/>
            <person name="Becker A."/>
            <person name="Gohl D.M."/>
            <person name="Silverstein K.A.T."/>
            <person name="Koren S."/>
            <person name="Bechman K.B."/>
            <person name="Herman A."/>
            <person name="Abrahante J.E."/>
            <person name="Garbe J."/>
        </authorList>
    </citation>
    <scope>NUCLEOTIDE SEQUENCE</scope>
    <source>
        <strain evidence="2">Duluth1</strain>
        <tissue evidence="2">Whole animal</tissue>
    </source>
</reference>
<evidence type="ECO:0000256" key="1">
    <source>
        <dbReference type="SAM" id="MobiDB-lite"/>
    </source>
</evidence>